<dbReference type="Proteomes" id="UP000191946">
    <property type="component" value="Unassembled WGS sequence"/>
</dbReference>
<proteinExistence type="predicted"/>
<dbReference type="AlphaFoldDB" id="A0AAX0MGT1"/>
<keyword evidence="2" id="KW-1185">Reference proteome</keyword>
<gene>
    <name evidence="1" type="ORF">AKG60_01210</name>
</gene>
<dbReference type="EMBL" id="LHQV01000002">
    <property type="protein sequence ID" value="OQK04686.1"/>
    <property type="molecule type" value="Genomic_DNA"/>
</dbReference>
<comment type="caution">
    <text evidence="1">The sequence shown here is derived from an EMBL/GenBank/DDBJ whole genome shotgun (WGS) entry which is preliminary data.</text>
</comment>
<evidence type="ECO:0000313" key="1">
    <source>
        <dbReference type="EMBL" id="OQK04686.1"/>
    </source>
</evidence>
<evidence type="ECO:0000313" key="2">
    <source>
        <dbReference type="Proteomes" id="UP000191946"/>
    </source>
</evidence>
<name>A0AAX0MGT1_VIBPH</name>
<reference evidence="1 2" key="1">
    <citation type="submission" date="2015-08" db="EMBL/GenBank/DDBJ databases">
        <title>Draft Genome Sequences of Vibrio parahaemolyticus Strains.</title>
        <authorList>
            <person name="Gonzalez-Escalona N."/>
            <person name="DePaola A."/>
        </authorList>
    </citation>
    <scope>NUCLEOTIDE SEQUENCE [LARGE SCALE GENOMIC DNA]</scope>
    <source>
        <strain evidence="1 2">CFSAN001621</strain>
    </source>
</reference>
<protein>
    <submittedName>
        <fullName evidence="1">Uncharacterized protein</fullName>
    </submittedName>
</protein>
<sequence>MAIIYRQSGLSLPKERIKIQIERGRITEEISLLLEQELVEVESVKPNSWDVKFIKSMIRNSRRLTEPQKRQLTRILQNHIIAEEYPNGIEFS</sequence>
<dbReference type="RefSeq" id="WP_005494991.1">
    <property type="nucleotide sequence ID" value="NZ_CP026041.1"/>
</dbReference>
<accession>A0AAX0MGT1</accession>
<organism evidence="1 2">
    <name type="scientific">Vibrio parahaemolyticus</name>
    <dbReference type="NCBI Taxonomy" id="670"/>
    <lineage>
        <taxon>Bacteria</taxon>
        <taxon>Pseudomonadati</taxon>
        <taxon>Pseudomonadota</taxon>
        <taxon>Gammaproteobacteria</taxon>
        <taxon>Vibrionales</taxon>
        <taxon>Vibrionaceae</taxon>
        <taxon>Vibrio</taxon>
    </lineage>
</organism>